<evidence type="ECO:0000313" key="1">
    <source>
        <dbReference type="EMBL" id="SBW81137.1"/>
    </source>
</evidence>
<dbReference type="Proteomes" id="UP000245431">
    <property type="component" value="Chromosome PVE_r1"/>
</dbReference>
<dbReference type="AlphaFoldDB" id="A0A1D3JYK0"/>
<proteinExistence type="predicted"/>
<name>A0A1D3JYK0_PSEVE</name>
<reference evidence="2" key="1">
    <citation type="submission" date="2016-07" db="EMBL/GenBank/DDBJ databases">
        <authorList>
            <person name="Florea S."/>
            <person name="Webb J.S."/>
            <person name="Jaromczyk J."/>
            <person name="Schardl C.L."/>
        </authorList>
    </citation>
    <scope>NUCLEOTIDE SEQUENCE [LARGE SCALE GENOMIC DNA]</scope>
    <source>
        <strain evidence="2">1YdBTEX2</strain>
    </source>
</reference>
<gene>
    <name evidence="1" type="ORF">PVE_R1G3255</name>
</gene>
<protein>
    <submittedName>
        <fullName evidence="1">Uncharacterized protein</fullName>
    </submittedName>
</protein>
<dbReference type="EMBL" id="LT599583">
    <property type="protein sequence ID" value="SBW81137.1"/>
    <property type="molecule type" value="Genomic_DNA"/>
</dbReference>
<organism evidence="1 2">
    <name type="scientific">Pseudomonas veronii 1YdBTEX2</name>
    <dbReference type="NCBI Taxonomy" id="1295141"/>
    <lineage>
        <taxon>Bacteria</taxon>
        <taxon>Pseudomonadati</taxon>
        <taxon>Pseudomonadota</taxon>
        <taxon>Gammaproteobacteria</taxon>
        <taxon>Pseudomonadales</taxon>
        <taxon>Pseudomonadaceae</taxon>
        <taxon>Pseudomonas</taxon>
    </lineage>
</organism>
<accession>A0A1D3JYK0</accession>
<sequence length="43" mass="4773">MITLRVISEAAYGSVKISNKDIDSSNAQKFARFGLVIQYTEAH</sequence>
<evidence type="ECO:0000313" key="2">
    <source>
        <dbReference type="Proteomes" id="UP000245431"/>
    </source>
</evidence>